<gene>
    <name evidence="1" type="primary">pheT_33</name>
    <name evidence="1" type="ORF">CM83_104091</name>
</gene>
<reference evidence="1" key="1">
    <citation type="journal article" date="2014" name="PLoS ONE">
        <title>Transcriptome-Based Identification of ABC Transporters in the Western Tarnished Plant Bug Lygus hesperus.</title>
        <authorList>
            <person name="Hull J.J."/>
            <person name="Chaney K."/>
            <person name="Geib S.M."/>
            <person name="Fabrick J.A."/>
            <person name="Brent C.S."/>
            <person name="Walsh D."/>
            <person name="Lavine L.C."/>
        </authorList>
    </citation>
    <scope>NUCLEOTIDE SEQUENCE</scope>
</reference>
<dbReference type="GO" id="GO:0016874">
    <property type="term" value="F:ligase activity"/>
    <property type="evidence" value="ECO:0007669"/>
    <property type="project" value="UniProtKB-KW"/>
</dbReference>
<dbReference type="AlphaFoldDB" id="A0A0A9WJT6"/>
<evidence type="ECO:0000313" key="1">
    <source>
        <dbReference type="EMBL" id="JAG08712.1"/>
    </source>
</evidence>
<accession>A0A0A9WJT6</accession>
<reference evidence="1" key="2">
    <citation type="submission" date="2014-07" db="EMBL/GenBank/DDBJ databases">
        <authorList>
            <person name="Hull J."/>
        </authorList>
    </citation>
    <scope>NUCLEOTIDE SEQUENCE</scope>
</reference>
<protein>
    <submittedName>
        <fullName evidence="1">Phenylalanine--tRNA ligase beta subunit</fullName>
    </submittedName>
</protein>
<sequence>MTTLGDLFEEPTNKEFLEEIKYLITTFLPDDWRSWKVVTPGSSVPVGNLDRNRLRFCLPMLEIVKRYRPGENSISERRFKQLKAELFNWPVAQALIVRPSALTRSLRPTEEDYNSFRDSIAPLLPNILSREAVNKALKREQRTK</sequence>
<proteinExistence type="predicted"/>
<organism evidence="1">
    <name type="scientific">Lygus hesperus</name>
    <name type="common">Western plant bug</name>
    <dbReference type="NCBI Taxonomy" id="30085"/>
    <lineage>
        <taxon>Eukaryota</taxon>
        <taxon>Metazoa</taxon>
        <taxon>Ecdysozoa</taxon>
        <taxon>Arthropoda</taxon>
        <taxon>Hexapoda</taxon>
        <taxon>Insecta</taxon>
        <taxon>Pterygota</taxon>
        <taxon>Neoptera</taxon>
        <taxon>Paraneoptera</taxon>
        <taxon>Hemiptera</taxon>
        <taxon>Heteroptera</taxon>
        <taxon>Panheteroptera</taxon>
        <taxon>Cimicomorpha</taxon>
        <taxon>Miridae</taxon>
        <taxon>Mirini</taxon>
        <taxon>Lygus</taxon>
    </lineage>
</organism>
<feature type="non-terminal residue" evidence="1">
    <location>
        <position position="144"/>
    </location>
</feature>
<keyword evidence="1" id="KW-0436">Ligase</keyword>
<name>A0A0A9WJT6_LYGHE</name>
<dbReference type="EMBL" id="GBHO01034892">
    <property type="protein sequence ID" value="JAG08712.1"/>
    <property type="molecule type" value="Transcribed_RNA"/>
</dbReference>